<gene>
    <name evidence="2" type="ORF">GCM10007416_14260</name>
</gene>
<comment type="caution">
    <text evidence="2">The sequence shown here is derived from an EMBL/GenBank/DDBJ whole genome shotgun (WGS) entry which is preliminary data.</text>
</comment>
<evidence type="ECO:0000256" key="1">
    <source>
        <dbReference type="SAM" id="MobiDB-lite"/>
    </source>
</evidence>
<accession>A0ABQ1GEU7</accession>
<evidence type="ECO:0000313" key="3">
    <source>
        <dbReference type="Proteomes" id="UP000617979"/>
    </source>
</evidence>
<protein>
    <submittedName>
        <fullName evidence="2">Uncharacterized protein</fullName>
    </submittedName>
</protein>
<organism evidence="2 3">
    <name type="scientific">Kroppenstedtia guangzhouensis</name>
    <dbReference type="NCBI Taxonomy" id="1274356"/>
    <lineage>
        <taxon>Bacteria</taxon>
        <taxon>Bacillati</taxon>
        <taxon>Bacillota</taxon>
        <taxon>Bacilli</taxon>
        <taxon>Bacillales</taxon>
        <taxon>Thermoactinomycetaceae</taxon>
        <taxon>Kroppenstedtia</taxon>
    </lineage>
</organism>
<evidence type="ECO:0000313" key="2">
    <source>
        <dbReference type="EMBL" id="GGA42415.1"/>
    </source>
</evidence>
<dbReference type="EMBL" id="BMEX01000004">
    <property type="protein sequence ID" value="GGA42415.1"/>
    <property type="molecule type" value="Genomic_DNA"/>
</dbReference>
<sequence>MEKEDRDRGRPHLDPLEQATEALPKRDRYSREEAKETERLDHEEEVQAPKRLSYSEQLKRL</sequence>
<dbReference type="Proteomes" id="UP000617979">
    <property type="component" value="Unassembled WGS sequence"/>
</dbReference>
<reference evidence="3" key="1">
    <citation type="journal article" date="2019" name="Int. J. Syst. Evol. Microbiol.">
        <title>The Global Catalogue of Microorganisms (GCM) 10K type strain sequencing project: providing services to taxonomists for standard genome sequencing and annotation.</title>
        <authorList>
            <consortium name="The Broad Institute Genomics Platform"/>
            <consortium name="The Broad Institute Genome Sequencing Center for Infectious Disease"/>
            <person name="Wu L."/>
            <person name="Ma J."/>
        </authorList>
    </citation>
    <scope>NUCLEOTIDE SEQUENCE [LARGE SCALE GENOMIC DNA]</scope>
    <source>
        <strain evidence="3">CGMCC 1.12404</strain>
    </source>
</reference>
<name>A0ABQ1GEU7_9BACL</name>
<proteinExistence type="predicted"/>
<feature type="compositionally biased region" description="Basic and acidic residues" evidence="1">
    <location>
        <begin position="1"/>
        <end position="15"/>
    </location>
</feature>
<feature type="region of interest" description="Disordered" evidence="1">
    <location>
        <begin position="1"/>
        <end position="61"/>
    </location>
</feature>
<keyword evidence="3" id="KW-1185">Reference proteome</keyword>
<feature type="compositionally biased region" description="Basic and acidic residues" evidence="1">
    <location>
        <begin position="23"/>
        <end position="48"/>
    </location>
</feature>